<dbReference type="SMART" id="SM00895">
    <property type="entry name" value="FCD"/>
    <property type="match status" value="1"/>
</dbReference>
<accession>A0ABS5ZY57</accession>
<keyword evidence="3" id="KW-0804">Transcription</keyword>
<dbReference type="PANTHER" id="PTHR43537:SF45">
    <property type="entry name" value="GNTR FAMILY REGULATORY PROTEIN"/>
    <property type="match status" value="1"/>
</dbReference>
<dbReference type="Proteomes" id="UP000755654">
    <property type="component" value="Unassembled WGS sequence"/>
</dbReference>
<dbReference type="PANTHER" id="PTHR43537">
    <property type="entry name" value="TRANSCRIPTIONAL REGULATOR, GNTR FAMILY"/>
    <property type="match status" value="1"/>
</dbReference>
<keyword evidence="6" id="KW-1185">Reference proteome</keyword>
<evidence type="ECO:0000313" key="6">
    <source>
        <dbReference type="Proteomes" id="UP000755654"/>
    </source>
</evidence>
<dbReference type="RefSeq" id="WP_215883767.1">
    <property type="nucleotide sequence ID" value="NZ_JAAOMP010000088.1"/>
</dbReference>
<dbReference type="Pfam" id="PF07729">
    <property type="entry name" value="FCD"/>
    <property type="match status" value="1"/>
</dbReference>
<gene>
    <name evidence="5" type="ORF">HAP95_08160</name>
</gene>
<dbReference type="InterPro" id="IPR000524">
    <property type="entry name" value="Tscrpt_reg_HTH_GntR"/>
</dbReference>
<sequence>MNKKAPIPLDIASNRADETYLRLKDELFNFYLLPGDYFSENEIAARMEVSRTPVREALFRLQREGYVRVMPRVGWQVRPLDFDKFDQLYEIRILLEESSLQRLVRKENISNIKMLMTTWCCLPDERESDAKAVWLQDEQFHAGLVEAGGNAEMSRIHQDVMERLRIIRRLDFTKAQRVNATYEEHAAILEQIQRGRISEAQRLLRSHIEASRLEVHKITLSMLYEARLEKNRAY</sequence>
<evidence type="ECO:0000256" key="2">
    <source>
        <dbReference type="ARBA" id="ARBA00023125"/>
    </source>
</evidence>
<dbReference type="Pfam" id="PF00392">
    <property type="entry name" value="GntR"/>
    <property type="match status" value="1"/>
</dbReference>
<dbReference type="InterPro" id="IPR008920">
    <property type="entry name" value="TF_FadR/GntR_C"/>
</dbReference>
<dbReference type="Gene3D" id="1.10.10.10">
    <property type="entry name" value="Winged helix-like DNA-binding domain superfamily/Winged helix DNA-binding domain"/>
    <property type="match status" value="1"/>
</dbReference>
<dbReference type="InterPro" id="IPR036390">
    <property type="entry name" value="WH_DNA-bd_sf"/>
</dbReference>
<feature type="domain" description="HTH gntR-type" evidence="4">
    <location>
        <begin position="13"/>
        <end position="80"/>
    </location>
</feature>
<dbReference type="SUPFAM" id="SSF48008">
    <property type="entry name" value="GntR ligand-binding domain-like"/>
    <property type="match status" value="1"/>
</dbReference>
<keyword evidence="2" id="KW-0238">DNA-binding</keyword>
<name>A0ABS5ZY57_9PROT</name>
<dbReference type="InterPro" id="IPR011711">
    <property type="entry name" value="GntR_C"/>
</dbReference>
<evidence type="ECO:0000256" key="3">
    <source>
        <dbReference type="ARBA" id="ARBA00023163"/>
    </source>
</evidence>
<evidence type="ECO:0000259" key="4">
    <source>
        <dbReference type="PROSITE" id="PS50949"/>
    </source>
</evidence>
<dbReference type="PROSITE" id="PS50949">
    <property type="entry name" value="HTH_GNTR"/>
    <property type="match status" value="1"/>
</dbReference>
<dbReference type="Gene3D" id="1.20.120.530">
    <property type="entry name" value="GntR ligand-binding domain-like"/>
    <property type="match status" value="1"/>
</dbReference>
<organism evidence="5 6">
    <name type="scientific">Acidithiobacillus sulfurivorans</name>
    <dbReference type="NCBI Taxonomy" id="1958756"/>
    <lineage>
        <taxon>Bacteria</taxon>
        <taxon>Pseudomonadati</taxon>
        <taxon>Pseudomonadota</taxon>
        <taxon>Acidithiobacillia</taxon>
        <taxon>Acidithiobacillales</taxon>
        <taxon>Acidithiobacillaceae</taxon>
        <taxon>Acidithiobacillus</taxon>
    </lineage>
</organism>
<reference evidence="5 6" key="1">
    <citation type="journal article" date="2021" name="ISME J.">
        <title>Genomic evolution of the class Acidithiobacillia: deep-branching Proteobacteria living in extreme acidic conditions.</title>
        <authorList>
            <person name="Moya-Beltran A."/>
            <person name="Beard S."/>
            <person name="Rojas-Villalobos C."/>
            <person name="Issotta F."/>
            <person name="Gallardo Y."/>
            <person name="Ulloa R."/>
            <person name="Giaveno A."/>
            <person name="Degli Esposti M."/>
            <person name="Johnson D.B."/>
            <person name="Quatrini R."/>
        </authorList>
    </citation>
    <scope>NUCLEOTIDE SEQUENCE [LARGE SCALE GENOMIC DNA]</scope>
    <source>
        <strain evidence="5 6">RW2</strain>
    </source>
</reference>
<protein>
    <submittedName>
        <fullName evidence="5">GntR family transcriptional regulator</fullName>
    </submittedName>
</protein>
<evidence type="ECO:0000256" key="1">
    <source>
        <dbReference type="ARBA" id="ARBA00023015"/>
    </source>
</evidence>
<dbReference type="SMART" id="SM00345">
    <property type="entry name" value="HTH_GNTR"/>
    <property type="match status" value="1"/>
</dbReference>
<dbReference type="PRINTS" id="PR00035">
    <property type="entry name" value="HTHGNTR"/>
</dbReference>
<evidence type="ECO:0000313" key="5">
    <source>
        <dbReference type="EMBL" id="MBU2760124.1"/>
    </source>
</evidence>
<proteinExistence type="predicted"/>
<comment type="caution">
    <text evidence="5">The sequence shown here is derived from an EMBL/GenBank/DDBJ whole genome shotgun (WGS) entry which is preliminary data.</text>
</comment>
<dbReference type="EMBL" id="JAAOMP010000088">
    <property type="protein sequence ID" value="MBU2760124.1"/>
    <property type="molecule type" value="Genomic_DNA"/>
</dbReference>
<dbReference type="InterPro" id="IPR036388">
    <property type="entry name" value="WH-like_DNA-bd_sf"/>
</dbReference>
<keyword evidence="1" id="KW-0805">Transcription regulation</keyword>
<dbReference type="SUPFAM" id="SSF46785">
    <property type="entry name" value="Winged helix' DNA-binding domain"/>
    <property type="match status" value="1"/>
</dbReference>